<comment type="catalytic activity">
    <reaction evidence="5">
        <text>4-phospho-D-erythronate + NAD(+) = (R)-3-hydroxy-2-oxo-4-phosphooxybutanoate + NADH + H(+)</text>
        <dbReference type="Rhea" id="RHEA:18829"/>
        <dbReference type="ChEBI" id="CHEBI:15378"/>
        <dbReference type="ChEBI" id="CHEBI:57540"/>
        <dbReference type="ChEBI" id="CHEBI:57945"/>
        <dbReference type="ChEBI" id="CHEBI:58538"/>
        <dbReference type="ChEBI" id="CHEBI:58766"/>
        <dbReference type="EC" id="1.1.1.290"/>
    </reaction>
</comment>
<dbReference type="Gene3D" id="3.40.50.720">
    <property type="entry name" value="NAD(P)-binding Rossmann-like Domain"/>
    <property type="match status" value="2"/>
</dbReference>
<accession>A0A420EFY5</accession>
<dbReference type="GO" id="GO:0036001">
    <property type="term" value="P:'de novo' pyridoxal 5'-phosphate biosynthetic process"/>
    <property type="evidence" value="ECO:0007669"/>
    <property type="project" value="TreeGrafter"/>
</dbReference>
<evidence type="ECO:0000259" key="7">
    <source>
        <dbReference type="Pfam" id="PF02826"/>
    </source>
</evidence>
<dbReference type="GO" id="GO:0005829">
    <property type="term" value="C:cytosol"/>
    <property type="evidence" value="ECO:0007669"/>
    <property type="project" value="TreeGrafter"/>
</dbReference>
<comment type="pathway">
    <text evidence="5">Cofactor biosynthesis; pyridoxine 5'-phosphate biosynthesis; pyridoxine 5'-phosphate from D-erythrose 4-phosphate: step 2/5.</text>
</comment>
<evidence type="ECO:0000256" key="5">
    <source>
        <dbReference type="HAMAP-Rule" id="MF_01825"/>
    </source>
</evidence>
<feature type="binding site" evidence="5">
    <location>
        <position position="235"/>
    </location>
    <ligand>
        <name>NAD(+)</name>
        <dbReference type="ChEBI" id="CHEBI:57540"/>
    </ligand>
</feature>
<dbReference type="OrthoDB" id="9770208at2"/>
<dbReference type="HAMAP" id="MF_01825">
    <property type="entry name" value="PdxB"/>
    <property type="match status" value="1"/>
</dbReference>
<dbReference type="SUPFAM" id="SSF52283">
    <property type="entry name" value="Formate/glycerate dehydrogenase catalytic domain-like"/>
    <property type="match status" value="1"/>
</dbReference>
<keyword evidence="2 5" id="KW-0560">Oxidoreductase</keyword>
<dbReference type="Pfam" id="PF02826">
    <property type="entry name" value="2-Hacid_dh_C"/>
    <property type="match status" value="1"/>
</dbReference>
<feature type="active site" description="Proton donor" evidence="5">
    <location>
        <position position="257"/>
    </location>
</feature>
<dbReference type="PANTHER" id="PTHR42938:SF9">
    <property type="entry name" value="FORMATE DEHYDROGENASE 1"/>
    <property type="match status" value="1"/>
</dbReference>
<dbReference type="CDD" id="cd12158">
    <property type="entry name" value="ErythrP_dh"/>
    <property type="match status" value="1"/>
</dbReference>
<evidence type="ECO:0000259" key="8">
    <source>
        <dbReference type="Pfam" id="PF11890"/>
    </source>
</evidence>
<evidence type="ECO:0000256" key="3">
    <source>
        <dbReference type="ARBA" id="ARBA00023027"/>
    </source>
</evidence>
<comment type="caution">
    <text evidence="5">Lacks conserved residue(s) required for the propagation of feature annotation.</text>
</comment>
<dbReference type="Proteomes" id="UP000286482">
    <property type="component" value="Unassembled WGS sequence"/>
</dbReference>
<dbReference type="Pfam" id="PF00389">
    <property type="entry name" value="2-Hacid_dh"/>
    <property type="match status" value="1"/>
</dbReference>
<comment type="subcellular location">
    <subcellularLocation>
        <location evidence="5">Cytoplasm</location>
    </subcellularLocation>
</comment>
<dbReference type="EC" id="1.1.1.290" evidence="5"/>
<dbReference type="InterPro" id="IPR006139">
    <property type="entry name" value="D-isomer_2_OHA_DH_cat_dom"/>
</dbReference>
<dbReference type="GO" id="GO:0051287">
    <property type="term" value="F:NAD binding"/>
    <property type="evidence" value="ECO:0007669"/>
    <property type="project" value="InterPro"/>
</dbReference>
<evidence type="ECO:0000313" key="9">
    <source>
        <dbReference type="EMBL" id="RKF19597.1"/>
    </source>
</evidence>
<sequence>MKIIADENMPALDACFSSFGSIERVAGRTLSPEQLVDADVLLVRSITQVNQALLSKANTLKFVGTATIGTEHIDQNYLASKDIHFHSAPGCNAIAVGEYVVTALLALATEQRRLLSQMSIAIVGGGNTGMQAARCCSALGMQVVVFDPPKHNAGFDSAPYPSADFNQVLACDVISLHVPLTRSGDDPTYHLFDKMALQQLRSEQILINACRGEVIDNYALLELAQQSLHPNLILDVWEGEPEVLWPLVEYAQIASPHIAGYSFEGKLRGSLMLAEQLCKSLSLEANALPDIAQLAGPASISKICLNLDAQDELSAQDTLARSCQSIYDIYLDDRYFRKQAQTVSGFDLLRKQYRQRREFSSCRIDLPPIAAQDHSFDLARLGFQLGN</sequence>
<organism evidence="9 10">
    <name type="scientific">Alginatibacterium sediminis</name>
    <dbReference type="NCBI Taxonomy" id="2164068"/>
    <lineage>
        <taxon>Bacteria</taxon>
        <taxon>Pseudomonadati</taxon>
        <taxon>Pseudomonadota</taxon>
        <taxon>Gammaproteobacteria</taxon>
        <taxon>Alteromonadales</taxon>
        <taxon>Alteromonadaceae</taxon>
        <taxon>Alginatibacterium</taxon>
    </lineage>
</organism>
<feature type="binding site" evidence="5">
    <location>
        <position position="45"/>
    </location>
    <ligand>
        <name>substrate</name>
    </ligand>
</feature>
<evidence type="ECO:0000259" key="6">
    <source>
        <dbReference type="Pfam" id="PF00389"/>
    </source>
</evidence>
<dbReference type="InterPro" id="IPR036291">
    <property type="entry name" value="NAD(P)-bd_dom_sf"/>
</dbReference>
<keyword evidence="10" id="KW-1185">Reference proteome</keyword>
<feature type="active site" evidence="5">
    <location>
        <position position="240"/>
    </location>
</feature>
<comment type="similarity">
    <text evidence="5">Belongs to the D-isomer specific 2-hydroxyacid dehydrogenase family. PdxB subfamily.</text>
</comment>
<dbReference type="EMBL" id="RAQO01000004">
    <property type="protein sequence ID" value="RKF19597.1"/>
    <property type="molecule type" value="Genomic_DNA"/>
</dbReference>
<reference evidence="9 10" key="1">
    <citation type="submission" date="2018-09" db="EMBL/GenBank/DDBJ databases">
        <authorList>
            <person name="Wang Z."/>
        </authorList>
    </citation>
    <scope>NUCLEOTIDE SEQUENCE [LARGE SCALE GENOMIC DNA]</scope>
    <source>
        <strain evidence="9 10">ALS 81</strain>
    </source>
</reference>
<dbReference type="Pfam" id="PF11890">
    <property type="entry name" value="DUF3410"/>
    <property type="match status" value="1"/>
</dbReference>
<dbReference type="GO" id="GO:0008615">
    <property type="term" value="P:pyridoxine biosynthetic process"/>
    <property type="evidence" value="ECO:0007669"/>
    <property type="project" value="UniProtKB-UniRule"/>
</dbReference>
<dbReference type="InterPro" id="IPR038251">
    <property type="entry name" value="PdxB_dimer_sf"/>
</dbReference>
<feature type="domain" description="D-isomer specific 2-hydroxyacid dehydrogenase NAD-binding" evidence="7">
    <location>
        <begin position="112"/>
        <end position="259"/>
    </location>
</feature>
<comment type="caution">
    <text evidence="9">The sequence shown here is derived from an EMBL/GenBank/DDBJ whole genome shotgun (WGS) entry which is preliminary data.</text>
</comment>
<dbReference type="RefSeq" id="WP_120353602.1">
    <property type="nucleotide sequence ID" value="NZ_RAQO01000004.1"/>
</dbReference>
<dbReference type="SUPFAM" id="SSF51735">
    <property type="entry name" value="NAD(P)-binding Rossmann-fold domains"/>
    <property type="match status" value="1"/>
</dbReference>
<protein>
    <recommendedName>
        <fullName evidence="5">Erythronate-4-phosphate dehydrogenase</fullName>
        <ecNumber evidence="5">1.1.1.290</ecNumber>
    </recommendedName>
</protein>
<proteinExistence type="inferred from homology"/>
<feature type="binding site" evidence="5">
    <location>
        <position position="67"/>
    </location>
    <ligand>
        <name>substrate</name>
    </ligand>
</feature>
<evidence type="ECO:0000313" key="10">
    <source>
        <dbReference type="Proteomes" id="UP000286482"/>
    </source>
</evidence>
<dbReference type="InterPro" id="IPR020921">
    <property type="entry name" value="Erythronate-4-P_DHase"/>
</dbReference>
<feature type="domain" description="Erythronate-4-phosphate dehydrogenase dimerisation" evidence="8">
    <location>
        <begin position="308"/>
        <end position="367"/>
    </location>
</feature>
<evidence type="ECO:0000256" key="2">
    <source>
        <dbReference type="ARBA" id="ARBA00023002"/>
    </source>
</evidence>
<dbReference type="Gene3D" id="3.30.1370.170">
    <property type="match status" value="1"/>
</dbReference>
<dbReference type="PANTHER" id="PTHR42938">
    <property type="entry name" value="FORMATE DEHYDROGENASE 1"/>
    <property type="match status" value="1"/>
</dbReference>
<feature type="binding site" evidence="5">
    <location>
        <position position="261"/>
    </location>
    <ligand>
        <name>substrate</name>
    </ligand>
</feature>
<comment type="subunit">
    <text evidence="5">Homodimer.</text>
</comment>
<dbReference type="InterPro" id="IPR024531">
    <property type="entry name" value="Erythronate-4-P_DHase_dimer"/>
</dbReference>
<feature type="active site" evidence="5">
    <location>
        <position position="211"/>
    </location>
</feature>
<keyword evidence="1 5" id="KW-0963">Cytoplasm</keyword>
<feature type="binding site" evidence="5">
    <location>
        <position position="147"/>
    </location>
    <ligand>
        <name>NAD(+)</name>
        <dbReference type="ChEBI" id="CHEBI:57540"/>
    </ligand>
</feature>
<evidence type="ECO:0000256" key="4">
    <source>
        <dbReference type="ARBA" id="ARBA00023096"/>
    </source>
</evidence>
<comment type="function">
    <text evidence="5">Catalyzes the oxidation of erythronate-4-phosphate to 3-hydroxy-2-oxo-4-phosphonooxybutanoate.</text>
</comment>
<keyword evidence="4 5" id="KW-0664">Pyridoxine biosynthesis</keyword>
<gene>
    <name evidence="5" type="primary">pdxB</name>
    <name evidence="9" type="ORF">DBZ36_03785</name>
</gene>
<dbReference type="InterPro" id="IPR006140">
    <property type="entry name" value="D-isomer_DH_NAD-bd"/>
</dbReference>
<feature type="domain" description="D-isomer specific 2-hydroxyacid dehydrogenase catalytic" evidence="6">
    <location>
        <begin position="33"/>
        <end position="281"/>
    </location>
</feature>
<name>A0A420EFY5_9ALTE</name>
<dbReference type="UniPathway" id="UPA00244">
    <property type="reaction ID" value="UER00310"/>
</dbReference>
<feature type="binding site" evidence="5">
    <location>
        <position position="260"/>
    </location>
    <ligand>
        <name>NAD(+)</name>
        <dbReference type="ChEBI" id="CHEBI:57540"/>
    </ligand>
</feature>
<keyword evidence="3 5" id="KW-0520">NAD</keyword>
<dbReference type="GO" id="GO:0046983">
    <property type="term" value="F:protein dimerization activity"/>
    <property type="evidence" value="ECO:0007669"/>
    <property type="project" value="InterPro"/>
</dbReference>
<evidence type="ECO:0000256" key="1">
    <source>
        <dbReference type="ARBA" id="ARBA00022490"/>
    </source>
</evidence>
<dbReference type="AlphaFoldDB" id="A0A420EFY5"/>
<dbReference type="GO" id="GO:0033711">
    <property type="term" value="F:4-phosphoerythronate dehydrogenase activity"/>
    <property type="evidence" value="ECO:0007669"/>
    <property type="project" value="UniProtKB-EC"/>
</dbReference>